<comment type="pathway">
    <text evidence="4 12">Porphyrin-containing compound metabolism; protoheme biosynthesis.</text>
</comment>
<keyword evidence="8 12" id="KW-0285">Flavoprotein</keyword>
<comment type="function">
    <text evidence="3 12">Involved in coproporphyrin-dependent heme b biosynthesis. Catalyzes the oxidation of coproporphyrinogen III to coproporphyrin III.</text>
</comment>
<gene>
    <name evidence="14" type="ORF">SAMN05443377_11628</name>
</gene>
<dbReference type="EC" id="1.3.3.15" evidence="6 12"/>
<dbReference type="OrthoDB" id="4496419at2"/>
<comment type="similarity">
    <text evidence="5 12">Belongs to the protoporphyrinogen/coproporphyrinogen oxidase family. Coproporphyrinogen III oxidase subfamily.</text>
</comment>
<dbReference type="EMBL" id="FOGZ01000016">
    <property type="protein sequence ID" value="SER88759.1"/>
    <property type="molecule type" value="Genomic_DNA"/>
</dbReference>
<reference evidence="14 15" key="1">
    <citation type="submission" date="2016-10" db="EMBL/GenBank/DDBJ databases">
        <authorList>
            <person name="de Groot N.N."/>
        </authorList>
    </citation>
    <scope>NUCLEOTIDE SEQUENCE [LARGE SCALE GENOMIC DNA]</scope>
    <source>
        <strain evidence="14 15">DSM 16859</strain>
    </source>
</reference>
<dbReference type="Proteomes" id="UP000198815">
    <property type="component" value="Unassembled WGS sequence"/>
</dbReference>
<dbReference type="PANTHER" id="PTHR42923">
    <property type="entry name" value="PROTOPORPHYRINOGEN OXIDASE"/>
    <property type="match status" value="1"/>
</dbReference>
<evidence type="ECO:0000256" key="9">
    <source>
        <dbReference type="ARBA" id="ARBA00022827"/>
    </source>
</evidence>
<dbReference type="SUPFAM" id="SSF54373">
    <property type="entry name" value="FAD-linked reductases, C-terminal domain"/>
    <property type="match status" value="1"/>
</dbReference>
<dbReference type="InterPro" id="IPR004572">
    <property type="entry name" value="Protoporphyrinogen_oxidase"/>
</dbReference>
<protein>
    <recommendedName>
        <fullName evidence="7 12">Coproporphyrinogen III oxidase</fullName>
        <ecNumber evidence="6 12">1.3.3.15</ecNumber>
    </recommendedName>
</protein>
<evidence type="ECO:0000256" key="8">
    <source>
        <dbReference type="ARBA" id="ARBA00022630"/>
    </source>
</evidence>
<evidence type="ECO:0000256" key="12">
    <source>
        <dbReference type="RuleBase" id="RU364052"/>
    </source>
</evidence>
<dbReference type="InterPro" id="IPR002937">
    <property type="entry name" value="Amino_oxidase"/>
</dbReference>
<dbReference type="NCBIfam" id="TIGR00562">
    <property type="entry name" value="proto_IX_ox"/>
    <property type="match status" value="1"/>
</dbReference>
<dbReference type="AlphaFoldDB" id="A0A1H9SWJ4"/>
<evidence type="ECO:0000256" key="2">
    <source>
        <dbReference type="ARBA" id="ARBA00001974"/>
    </source>
</evidence>
<evidence type="ECO:0000259" key="13">
    <source>
        <dbReference type="Pfam" id="PF01593"/>
    </source>
</evidence>
<comment type="subcellular location">
    <subcellularLocation>
        <location evidence="12">Cytoplasm</location>
    </subcellularLocation>
</comment>
<keyword evidence="15" id="KW-1185">Reference proteome</keyword>
<dbReference type="Gene3D" id="3.50.50.60">
    <property type="entry name" value="FAD/NAD(P)-binding domain"/>
    <property type="match status" value="1"/>
</dbReference>
<comment type="cofactor">
    <cofactor evidence="2 12">
        <name>FAD</name>
        <dbReference type="ChEBI" id="CHEBI:57692"/>
    </cofactor>
</comment>
<dbReference type="GO" id="GO:0005737">
    <property type="term" value="C:cytoplasm"/>
    <property type="evidence" value="ECO:0007669"/>
    <property type="project" value="UniProtKB-SubCell"/>
</dbReference>
<evidence type="ECO:0000313" key="14">
    <source>
        <dbReference type="EMBL" id="SER88759.1"/>
    </source>
</evidence>
<evidence type="ECO:0000256" key="10">
    <source>
        <dbReference type="ARBA" id="ARBA00023002"/>
    </source>
</evidence>
<keyword evidence="10 12" id="KW-0560">Oxidoreductase</keyword>
<dbReference type="InterPro" id="IPR036188">
    <property type="entry name" value="FAD/NAD-bd_sf"/>
</dbReference>
<comment type="catalytic activity">
    <reaction evidence="1">
        <text>coproporphyrinogen III + 3 O2 = coproporphyrin III + 3 H2O2</text>
        <dbReference type="Rhea" id="RHEA:43436"/>
        <dbReference type="ChEBI" id="CHEBI:15379"/>
        <dbReference type="ChEBI" id="CHEBI:16240"/>
        <dbReference type="ChEBI" id="CHEBI:57309"/>
        <dbReference type="ChEBI" id="CHEBI:131725"/>
        <dbReference type="EC" id="1.3.3.15"/>
    </reaction>
    <physiologicalReaction direction="left-to-right" evidence="1">
        <dbReference type="Rhea" id="RHEA:43437"/>
    </physiologicalReaction>
</comment>
<dbReference type="GO" id="GO:0006783">
    <property type="term" value="P:heme biosynthetic process"/>
    <property type="evidence" value="ECO:0007669"/>
    <property type="project" value="UniProtKB-UniRule"/>
</dbReference>
<keyword evidence="11 12" id="KW-0350">Heme biosynthesis</keyword>
<dbReference type="Gene3D" id="1.10.3110.10">
    <property type="entry name" value="protoporphyrinogen ix oxidase, domain 3"/>
    <property type="match status" value="1"/>
</dbReference>
<evidence type="ECO:0000256" key="4">
    <source>
        <dbReference type="ARBA" id="ARBA00004744"/>
    </source>
</evidence>
<evidence type="ECO:0000256" key="3">
    <source>
        <dbReference type="ARBA" id="ARBA00002185"/>
    </source>
</evidence>
<name>A0A1H9SWJ4_9ACTN</name>
<dbReference type="RefSeq" id="WP_091970021.1">
    <property type="nucleotide sequence ID" value="NZ_FOGZ01000016.1"/>
</dbReference>
<keyword evidence="9 12" id="KW-0274">FAD</keyword>
<evidence type="ECO:0000256" key="1">
    <source>
        <dbReference type="ARBA" id="ARBA00001755"/>
    </source>
</evidence>
<dbReference type="GO" id="GO:0004729">
    <property type="term" value="F:oxygen-dependent protoporphyrinogen oxidase activity"/>
    <property type="evidence" value="ECO:0007669"/>
    <property type="project" value="UniProtKB-UniRule"/>
</dbReference>
<organism evidence="14 15">
    <name type="scientific">Propionibacterium cyclohexanicum</name>
    <dbReference type="NCBI Taxonomy" id="64702"/>
    <lineage>
        <taxon>Bacteria</taxon>
        <taxon>Bacillati</taxon>
        <taxon>Actinomycetota</taxon>
        <taxon>Actinomycetes</taxon>
        <taxon>Propionibacteriales</taxon>
        <taxon>Propionibacteriaceae</taxon>
        <taxon>Propionibacterium</taxon>
    </lineage>
</organism>
<keyword evidence="12" id="KW-0963">Cytoplasm</keyword>
<dbReference type="SUPFAM" id="SSF51905">
    <property type="entry name" value="FAD/NAD(P)-binding domain"/>
    <property type="match status" value="1"/>
</dbReference>
<evidence type="ECO:0000256" key="11">
    <source>
        <dbReference type="ARBA" id="ARBA00023133"/>
    </source>
</evidence>
<dbReference type="InterPro" id="IPR050464">
    <property type="entry name" value="Zeta_carotene_desat/Oxidored"/>
</dbReference>
<evidence type="ECO:0000256" key="6">
    <source>
        <dbReference type="ARBA" id="ARBA00012402"/>
    </source>
</evidence>
<dbReference type="STRING" id="64702.SAMN05443377_11628"/>
<dbReference type="PANTHER" id="PTHR42923:SF3">
    <property type="entry name" value="PROTOPORPHYRINOGEN OXIDASE"/>
    <property type="match status" value="1"/>
</dbReference>
<sequence>MDTVTTQPSRHSTPPADQDLHLVVVGGGITGLAAAWQGVRRGARVSLFEAGPRLGGKLHTVHRDGFVVEAGPDSFVRYRPAALQLIDELGLSGEVIGAGGGRRVSLLSRGKLRPMPAGMGMVLPTRMWPFVTTSVLSWPDKLRAGLDLFIPRQLGEGDIAIGDFLRKRLGDGIVRRFADPMVGGIYGAGVDELSLDAVLPSLRASEQEYRSLMVASLAQGRERRRKAAGATSTGGPSASMFATVRGGLGQLVDALDRALRAAGAQIRTGVAVSGLDDQGIALDNGERVDADAVILAGGVASSRLLLSRTVPGAAQALAEVPLASTTIVSLGWKSSDFDTVPESQGWLEADEGSFSGLTVSSVKFAGRAPEDSVLVRVFVPDKRGPLCAAPDDELVAATLVHVGPLLGVRARPRLVEISRWPGLMPKYTVGHLGRAATVDAALRDGHPHWAVAGSALHGVGIPDCIADARSRTDAVLDAARDAHRGGTGPRTRVEQAGR</sequence>
<evidence type="ECO:0000256" key="5">
    <source>
        <dbReference type="ARBA" id="ARBA00008310"/>
    </source>
</evidence>
<evidence type="ECO:0000256" key="7">
    <source>
        <dbReference type="ARBA" id="ARBA00019046"/>
    </source>
</evidence>
<dbReference type="Pfam" id="PF01593">
    <property type="entry name" value="Amino_oxidase"/>
    <property type="match status" value="1"/>
</dbReference>
<proteinExistence type="inferred from homology"/>
<dbReference type="UniPathway" id="UPA00252"/>
<accession>A0A1H9SWJ4</accession>
<evidence type="ECO:0000313" key="15">
    <source>
        <dbReference type="Proteomes" id="UP000198815"/>
    </source>
</evidence>
<feature type="domain" description="Amine oxidase" evidence="13">
    <location>
        <begin position="29"/>
        <end position="475"/>
    </location>
</feature>
<dbReference type="Gene3D" id="3.90.660.20">
    <property type="entry name" value="Protoporphyrinogen oxidase, mitochondrial, domain 2"/>
    <property type="match status" value="1"/>
</dbReference>